<keyword evidence="7" id="KW-0812">Transmembrane</keyword>
<protein>
    <submittedName>
        <fullName evidence="9">Serine/threonine protein kinase</fullName>
    </submittedName>
</protein>
<dbReference type="EMBL" id="QXFL01000002">
    <property type="protein sequence ID" value="RIV87728.1"/>
    <property type="molecule type" value="Genomic_DNA"/>
</dbReference>
<keyword evidence="7" id="KW-0472">Membrane</keyword>
<dbReference type="Proteomes" id="UP000286576">
    <property type="component" value="Unassembled WGS sequence"/>
</dbReference>
<dbReference type="InterPro" id="IPR017441">
    <property type="entry name" value="Protein_kinase_ATP_BS"/>
</dbReference>
<feature type="domain" description="Protein kinase" evidence="8">
    <location>
        <begin position="89"/>
        <end position="387"/>
    </location>
</feature>
<feature type="transmembrane region" description="Helical" evidence="7">
    <location>
        <begin position="350"/>
        <end position="373"/>
    </location>
</feature>
<keyword evidence="10" id="KW-1185">Reference proteome</keyword>
<evidence type="ECO:0000313" key="10">
    <source>
        <dbReference type="Proteomes" id="UP000286576"/>
    </source>
</evidence>
<name>A0A418NUX5_9SPHN</name>
<reference evidence="9 10" key="1">
    <citation type="submission" date="2018-08" db="EMBL/GenBank/DDBJ databases">
        <title>Erythrobacter zhengii sp.nov., a bacterium isolated from deep-sea sediment.</title>
        <authorList>
            <person name="Fang C."/>
            <person name="Wu Y.-H."/>
            <person name="Sun C."/>
            <person name="Wang H."/>
            <person name="Cheng H."/>
            <person name="Meng F.-X."/>
            <person name="Wang C.-S."/>
            <person name="Xu X.-W."/>
        </authorList>
    </citation>
    <scope>NUCLEOTIDE SEQUENCE [LARGE SCALE GENOMIC DNA]</scope>
    <source>
        <strain evidence="9 10">V18</strain>
    </source>
</reference>
<dbReference type="PANTHER" id="PTHR43289">
    <property type="entry name" value="MITOGEN-ACTIVATED PROTEIN KINASE KINASE KINASE 20-RELATED"/>
    <property type="match status" value="1"/>
</dbReference>
<dbReference type="PROSITE" id="PS00109">
    <property type="entry name" value="PROTEIN_KINASE_TYR"/>
    <property type="match status" value="1"/>
</dbReference>
<proteinExistence type="predicted"/>
<dbReference type="GO" id="GO:0005524">
    <property type="term" value="F:ATP binding"/>
    <property type="evidence" value="ECO:0007669"/>
    <property type="project" value="UniProtKB-UniRule"/>
</dbReference>
<dbReference type="GO" id="GO:0004674">
    <property type="term" value="F:protein serine/threonine kinase activity"/>
    <property type="evidence" value="ECO:0007669"/>
    <property type="project" value="UniProtKB-KW"/>
</dbReference>
<keyword evidence="2 5" id="KW-0547">Nucleotide-binding</keyword>
<dbReference type="AlphaFoldDB" id="A0A418NUX5"/>
<keyword evidence="9" id="KW-0723">Serine/threonine-protein kinase</keyword>
<evidence type="ECO:0000256" key="7">
    <source>
        <dbReference type="SAM" id="Phobius"/>
    </source>
</evidence>
<feature type="binding site" evidence="5">
    <location>
        <position position="120"/>
    </location>
    <ligand>
        <name>ATP</name>
        <dbReference type="ChEBI" id="CHEBI:30616"/>
    </ligand>
</feature>
<dbReference type="InterPro" id="IPR011009">
    <property type="entry name" value="Kinase-like_dom_sf"/>
</dbReference>
<organism evidence="9 10">
    <name type="scientific">Aurantiacibacter zhengii</name>
    <dbReference type="NCBI Taxonomy" id="2307003"/>
    <lineage>
        <taxon>Bacteria</taxon>
        <taxon>Pseudomonadati</taxon>
        <taxon>Pseudomonadota</taxon>
        <taxon>Alphaproteobacteria</taxon>
        <taxon>Sphingomonadales</taxon>
        <taxon>Erythrobacteraceae</taxon>
        <taxon>Aurantiacibacter</taxon>
    </lineage>
</organism>
<keyword evidence="4 5" id="KW-0067">ATP-binding</keyword>
<dbReference type="InterPro" id="IPR000719">
    <property type="entry name" value="Prot_kinase_dom"/>
</dbReference>
<dbReference type="CDD" id="cd14014">
    <property type="entry name" value="STKc_PknB_like"/>
    <property type="match status" value="1"/>
</dbReference>
<sequence>MAAASPGQAGMTRPSQTSVEKAAMEALEDALDQPSEERYDYLAKRSDLSAEVRELALDLLSADVQAIRTGGAGEILNSEEGPPPELPGYDIIRLLGRGGMGAVWLAQRNSRDFQHRVAIKVIKPGVFLDTMVERFRRERQILARLNHPNIAHLHDGGETDAGQPYIVMEYVDGSTLRDWLAEQSPDADQRLDLFVQIAEAVEFAHQNLVIHRDLTPGNVLVTHEGQAKLIDFGIARPQVEEGEISPPSRLSGLSLTPGFAAPERSQGIVSNTLTDIYSLGRILKVMMGTARDPELRAIADKAAANDPAHRYQSVGEMVEEIANFRAGLPVTTFAEGSGYRLRKFVQREKTLVGVAAAALIGLLIALGVTTWAYSRAEDSRIMAERRFDELRALAHFQLFDLYDQLDSVVGNTAARVELAGQSQGYLLELAGSRSDDPDLQMETAEGFLRLARIQGLPAFPNIGEPEMASENLGRAEEILRPLGGRGLNRAHTAIALLEAYRALVYAHAESKPPESLEAIARSYAALEKVPPSQRDWNWREARRMARMASLEWADLELATPMIVRYANLMERDLGDWPQERIGGYEYRTDQARISYYRAIAVHNRGTEEAYAEAVQQYLAADALFAALQKDYPNDPQTLYWRAWNSYYGYAAAATLEDDVTATRLLEQARASVERLLLIEENDNTLATFDERLREAQAEYYSNLGRFAESIDLMQGIIDGRARKAEARRNARSYSDLAYGRAIFGSIHRKAGNREEACDNFRQAETLMARLVQRDELAGYVEYLRPGVNANIALCDSGAAVEQLQPLSDQ</sequence>
<evidence type="ECO:0000256" key="5">
    <source>
        <dbReference type="PROSITE-ProRule" id="PRU10141"/>
    </source>
</evidence>
<evidence type="ECO:0000313" key="9">
    <source>
        <dbReference type="EMBL" id="RIV87728.1"/>
    </source>
</evidence>
<evidence type="ECO:0000256" key="6">
    <source>
        <dbReference type="SAM" id="MobiDB-lite"/>
    </source>
</evidence>
<dbReference type="PANTHER" id="PTHR43289:SF6">
    <property type="entry name" value="SERINE_THREONINE-PROTEIN KINASE NEKL-3"/>
    <property type="match status" value="1"/>
</dbReference>
<dbReference type="Gene3D" id="3.30.200.20">
    <property type="entry name" value="Phosphorylase Kinase, domain 1"/>
    <property type="match status" value="1"/>
</dbReference>
<dbReference type="SUPFAM" id="SSF56112">
    <property type="entry name" value="Protein kinase-like (PK-like)"/>
    <property type="match status" value="1"/>
</dbReference>
<dbReference type="Pfam" id="PF00069">
    <property type="entry name" value="Pkinase"/>
    <property type="match status" value="1"/>
</dbReference>
<evidence type="ECO:0000256" key="1">
    <source>
        <dbReference type="ARBA" id="ARBA00022679"/>
    </source>
</evidence>
<comment type="caution">
    <text evidence="9">The sequence shown here is derived from an EMBL/GenBank/DDBJ whole genome shotgun (WGS) entry which is preliminary data.</text>
</comment>
<dbReference type="PROSITE" id="PS50011">
    <property type="entry name" value="PROTEIN_KINASE_DOM"/>
    <property type="match status" value="1"/>
</dbReference>
<evidence type="ECO:0000256" key="2">
    <source>
        <dbReference type="ARBA" id="ARBA00022741"/>
    </source>
</evidence>
<evidence type="ECO:0000256" key="3">
    <source>
        <dbReference type="ARBA" id="ARBA00022777"/>
    </source>
</evidence>
<keyword evidence="3 9" id="KW-0418">Kinase</keyword>
<feature type="region of interest" description="Disordered" evidence="6">
    <location>
        <begin position="1"/>
        <end position="32"/>
    </location>
</feature>
<dbReference type="InterPro" id="IPR008266">
    <property type="entry name" value="Tyr_kinase_AS"/>
</dbReference>
<gene>
    <name evidence="9" type="ORF">D2V07_05160</name>
</gene>
<evidence type="ECO:0000259" key="8">
    <source>
        <dbReference type="PROSITE" id="PS50011"/>
    </source>
</evidence>
<dbReference type="PROSITE" id="PS00107">
    <property type="entry name" value="PROTEIN_KINASE_ATP"/>
    <property type="match status" value="1"/>
</dbReference>
<keyword evidence="7" id="KW-1133">Transmembrane helix</keyword>
<evidence type="ECO:0000256" key="4">
    <source>
        <dbReference type="ARBA" id="ARBA00022840"/>
    </source>
</evidence>
<accession>A0A418NUX5</accession>
<dbReference type="Gene3D" id="1.10.510.10">
    <property type="entry name" value="Transferase(Phosphotransferase) domain 1"/>
    <property type="match status" value="1"/>
</dbReference>
<keyword evidence="1" id="KW-0808">Transferase</keyword>